<name>A0A518B0D0_9BACT</name>
<dbReference type="EMBL" id="CP036279">
    <property type="protein sequence ID" value="QDU60392.1"/>
    <property type="molecule type" value="Genomic_DNA"/>
</dbReference>
<dbReference type="OrthoDB" id="9787654at2"/>
<dbReference type="InterPro" id="IPR052358">
    <property type="entry name" value="Aro_Compnd_Degr_Hydrolases"/>
</dbReference>
<evidence type="ECO:0000313" key="2">
    <source>
        <dbReference type="EMBL" id="QDU60392.1"/>
    </source>
</evidence>
<dbReference type="Gene3D" id="3.20.20.140">
    <property type="entry name" value="Metal-dependent hydrolases"/>
    <property type="match status" value="1"/>
</dbReference>
<dbReference type="Proteomes" id="UP000317093">
    <property type="component" value="Chromosome"/>
</dbReference>
<dbReference type="InterPro" id="IPR006680">
    <property type="entry name" value="Amidohydro-rel"/>
</dbReference>
<dbReference type="InterPro" id="IPR032466">
    <property type="entry name" value="Metal_Hydrolase"/>
</dbReference>
<sequence length="343" mass="37496">MVRYRPTEPTIQAAPACDPLTPARDDANLGRQAQVKRRDFLAAASATLGGLLLNVHDAKEASSGEAKGFIDAHVHVWTDDVAAYPLAPGFRVANMKPANFPPSVLMEHARPVGVTRVVLIQMSFYRYDNSYMLATMKKYPGVFSGVAIVDQTAPDVGTKIRSLASQGVRGLRIRLGLDDPTTSPEHPSMRNLWREATAAGVAICPLINPPALADVDTLCIEHPETRVVIDHFARIGIDGEVKPDEVKALTGLARHPNVYVKTSAFYALGKKKPPYADLSGLIKSVLDAYGPSRLMWASDCPFQVEGEHSYAASIDLIKEGLDFLSPDDKDWMLRRTAEKVFFS</sequence>
<dbReference type="EC" id="3.1.1.92" evidence="2"/>
<organism evidence="2 3">
    <name type="scientific">Kolteria novifilia</name>
    <dbReference type="NCBI Taxonomy" id="2527975"/>
    <lineage>
        <taxon>Bacteria</taxon>
        <taxon>Pseudomonadati</taxon>
        <taxon>Planctomycetota</taxon>
        <taxon>Planctomycetia</taxon>
        <taxon>Kolteriales</taxon>
        <taxon>Kolteriaceae</taxon>
        <taxon>Kolteria</taxon>
    </lineage>
</organism>
<dbReference type="KEGG" id="knv:Pan216_12310"/>
<dbReference type="PANTHER" id="PTHR35563">
    <property type="entry name" value="BARREL METAL-DEPENDENT HYDROLASE, PUTATIVE (AFU_ORTHOLOGUE AFUA_1G16240)-RELATED"/>
    <property type="match status" value="1"/>
</dbReference>
<dbReference type="SUPFAM" id="SSF51556">
    <property type="entry name" value="Metallo-dependent hydrolases"/>
    <property type="match status" value="1"/>
</dbReference>
<dbReference type="Pfam" id="PF04909">
    <property type="entry name" value="Amidohydro_2"/>
    <property type="match status" value="1"/>
</dbReference>
<protein>
    <submittedName>
        <fullName evidence="2">4-sulfomuconolactone hydrolase</fullName>
        <ecNumber evidence="2">3.1.1.92</ecNumber>
    </submittedName>
</protein>
<feature type="domain" description="Amidohydrolase-related" evidence="1">
    <location>
        <begin position="70"/>
        <end position="341"/>
    </location>
</feature>
<dbReference type="RefSeq" id="WP_145256159.1">
    <property type="nucleotide sequence ID" value="NZ_CP036279.1"/>
</dbReference>
<evidence type="ECO:0000259" key="1">
    <source>
        <dbReference type="Pfam" id="PF04909"/>
    </source>
</evidence>
<proteinExistence type="predicted"/>
<dbReference type="PANTHER" id="PTHR35563:SF2">
    <property type="entry name" value="BARREL METAL-DEPENDENT HYDROLASE, PUTATIVE (AFU_ORTHOLOGUE AFUA_1G16240)-RELATED"/>
    <property type="match status" value="1"/>
</dbReference>
<reference evidence="2 3" key="1">
    <citation type="submission" date="2019-02" db="EMBL/GenBank/DDBJ databases">
        <title>Deep-cultivation of Planctomycetes and their phenomic and genomic characterization uncovers novel biology.</title>
        <authorList>
            <person name="Wiegand S."/>
            <person name="Jogler M."/>
            <person name="Boedeker C."/>
            <person name="Pinto D."/>
            <person name="Vollmers J."/>
            <person name="Rivas-Marin E."/>
            <person name="Kohn T."/>
            <person name="Peeters S.H."/>
            <person name="Heuer A."/>
            <person name="Rast P."/>
            <person name="Oberbeckmann S."/>
            <person name="Bunk B."/>
            <person name="Jeske O."/>
            <person name="Meyerdierks A."/>
            <person name="Storesund J.E."/>
            <person name="Kallscheuer N."/>
            <person name="Luecker S."/>
            <person name="Lage O.M."/>
            <person name="Pohl T."/>
            <person name="Merkel B.J."/>
            <person name="Hornburger P."/>
            <person name="Mueller R.-W."/>
            <person name="Bruemmer F."/>
            <person name="Labrenz M."/>
            <person name="Spormann A.M."/>
            <person name="Op den Camp H."/>
            <person name="Overmann J."/>
            <person name="Amann R."/>
            <person name="Jetten M.S.M."/>
            <person name="Mascher T."/>
            <person name="Medema M.H."/>
            <person name="Devos D.P."/>
            <person name="Kaster A.-K."/>
            <person name="Ovreas L."/>
            <person name="Rohde M."/>
            <person name="Galperin M.Y."/>
            <person name="Jogler C."/>
        </authorList>
    </citation>
    <scope>NUCLEOTIDE SEQUENCE [LARGE SCALE GENOMIC DNA]</scope>
    <source>
        <strain evidence="2 3">Pan216</strain>
    </source>
</reference>
<accession>A0A518B0D0</accession>
<keyword evidence="3" id="KW-1185">Reference proteome</keyword>
<evidence type="ECO:0000313" key="3">
    <source>
        <dbReference type="Proteomes" id="UP000317093"/>
    </source>
</evidence>
<keyword evidence="2" id="KW-0378">Hydrolase</keyword>
<dbReference type="AlphaFoldDB" id="A0A518B0D0"/>
<dbReference type="GO" id="GO:0102998">
    <property type="term" value="F:4-sulfomuconolactone hydrolase activity"/>
    <property type="evidence" value="ECO:0007669"/>
    <property type="project" value="UniProtKB-EC"/>
</dbReference>
<gene>
    <name evidence="2" type="ORF">Pan216_12310</name>
</gene>